<dbReference type="AlphaFoldDB" id="A0A7S6WPY0"/>
<dbReference type="Gene3D" id="3.40.50.300">
    <property type="entry name" value="P-loop containing nucleotide triphosphate hydrolases"/>
    <property type="match status" value="1"/>
</dbReference>
<proteinExistence type="predicted"/>
<keyword evidence="3" id="KW-1003">Cell membrane</keyword>
<dbReference type="FunFam" id="3.40.50.300:FF:000134">
    <property type="entry name" value="Iron-enterobactin ABC transporter ATP-binding protein"/>
    <property type="match status" value="1"/>
</dbReference>
<keyword evidence="9" id="KW-0472">Membrane</keyword>
<sequence>MNILQIEHLNLSYGSSSIIEDLNISVRAGQIVSIIGPNASGKSTILKAIAGILKPASGKIFIEGKDISKMKTKEIAKKVSILLQQNKYPDEITVEELIFFGRYPHKNNFEFFNQSDNEIVKKVLQLTNTFGLRHKTLETLSGGERQRTWIAMALAQEPSILLFDEPTTFLDPAHQIEFLELVNGLNKKTNTAIILVLHDLNQAARYGNYIFALKDKKLFVQGTPEKVLTPENILSIYNIKTEVVKVLNHLTVVPISNI</sequence>
<dbReference type="PANTHER" id="PTHR42771">
    <property type="entry name" value="IRON(3+)-HYDROXAMATE IMPORT ATP-BINDING PROTEIN FHUC"/>
    <property type="match status" value="1"/>
</dbReference>
<dbReference type="RefSeq" id="WP_024467994.1">
    <property type="nucleotide sequence ID" value="NZ_CP061839.1"/>
</dbReference>
<feature type="domain" description="ABC transporter" evidence="10">
    <location>
        <begin position="4"/>
        <end position="240"/>
    </location>
</feature>
<keyword evidence="7" id="KW-0408">Iron</keyword>
<organism evidence="11 12">
    <name type="scientific">Treponema pedis</name>
    <dbReference type="NCBI Taxonomy" id="409322"/>
    <lineage>
        <taxon>Bacteria</taxon>
        <taxon>Pseudomonadati</taxon>
        <taxon>Spirochaetota</taxon>
        <taxon>Spirochaetia</taxon>
        <taxon>Spirochaetales</taxon>
        <taxon>Treponemataceae</taxon>
        <taxon>Treponema</taxon>
    </lineage>
</organism>
<evidence type="ECO:0000256" key="7">
    <source>
        <dbReference type="ARBA" id="ARBA00023004"/>
    </source>
</evidence>
<dbReference type="GO" id="GO:0016887">
    <property type="term" value="F:ATP hydrolysis activity"/>
    <property type="evidence" value="ECO:0007669"/>
    <property type="project" value="InterPro"/>
</dbReference>
<dbReference type="InterPro" id="IPR027417">
    <property type="entry name" value="P-loop_NTPase"/>
</dbReference>
<dbReference type="SMART" id="SM00382">
    <property type="entry name" value="AAA"/>
    <property type="match status" value="1"/>
</dbReference>
<dbReference type="GO" id="GO:0006826">
    <property type="term" value="P:iron ion transport"/>
    <property type="evidence" value="ECO:0007669"/>
    <property type="project" value="UniProtKB-KW"/>
</dbReference>
<dbReference type="CDD" id="cd03214">
    <property type="entry name" value="ABC_Iron-Siderophores_B12_Hemin"/>
    <property type="match status" value="1"/>
</dbReference>
<keyword evidence="8" id="KW-0406">Ion transport</keyword>
<evidence type="ECO:0000259" key="10">
    <source>
        <dbReference type="PROSITE" id="PS50893"/>
    </source>
</evidence>
<evidence type="ECO:0000256" key="2">
    <source>
        <dbReference type="ARBA" id="ARBA00022448"/>
    </source>
</evidence>
<evidence type="ECO:0000256" key="6">
    <source>
        <dbReference type="ARBA" id="ARBA00022840"/>
    </source>
</evidence>
<dbReference type="Proteomes" id="UP000593915">
    <property type="component" value="Chromosome"/>
</dbReference>
<accession>A0A7S6WPY0</accession>
<dbReference type="GO" id="GO:0005524">
    <property type="term" value="F:ATP binding"/>
    <property type="evidence" value="ECO:0007669"/>
    <property type="project" value="UniProtKB-KW"/>
</dbReference>
<dbReference type="Pfam" id="PF00005">
    <property type="entry name" value="ABC_tran"/>
    <property type="match status" value="1"/>
</dbReference>
<evidence type="ECO:0000256" key="8">
    <source>
        <dbReference type="ARBA" id="ARBA00023065"/>
    </source>
</evidence>
<reference evidence="11 12" key="1">
    <citation type="submission" date="2020-09" db="EMBL/GenBank/DDBJ databases">
        <title>Characterization of Treponema spp. from bovine digital dermatitis in Korea.</title>
        <authorList>
            <person name="Espiritu H.M."/>
            <person name="Cho Y.I."/>
            <person name="Mamuad L."/>
        </authorList>
    </citation>
    <scope>NUCLEOTIDE SEQUENCE [LARGE SCALE GENOMIC DNA]</scope>
    <source>
        <strain evidence="11 12">KS1</strain>
    </source>
</reference>
<evidence type="ECO:0000256" key="3">
    <source>
        <dbReference type="ARBA" id="ARBA00022475"/>
    </source>
</evidence>
<evidence type="ECO:0000313" key="11">
    <source>
        <dbReference type="EMBL" id="QOW61178.1"/>
    </source>
</evidence>
<keyword evidence="5" id="KW-0547">Nucleotide-binding</keyword>
<keyword evidence="6 11" id="KW-0067">ATP-binding</keyword>
<dbReference type="PANTHER" id="PTHR42771:SF10">
    <property type="entry name" value="FERRICHROME TRANSPORT ATP-BINDING PROTEIN FHUC"/>
    <property type="match status" value="1"/>
</dbReference>
<protein>
    <submittedName>
        <fullName evidence="11">ABC transporter ATP-binding protein</fullName>
    </submittedName>
</protein>
<dbReference type="EMBL" id="CP061839">
    <property type="protein sequence ID" value="QOW61178.1"/>
    <property type="molecule type" value="Genomic_DNA"/>
</dbReference>
<evidence type="ECO:0000313" key="12">
    <source>
        <dbReference type="Proteomes" id="UP000593915"/>
    </source>
</evidence>
<gene>
    <name evidence="11" type="ORF">IFE08_01860</name>
</gene>
<evidence type="ECO:0000256" key="9">
    <source>
        <dbReference type="ARBA" id="ARBA00023136"/>
    </source>
</evidence>
<dbReference type="InterPro" id="IPR051535">
    <property type="entry name" value="Siderophore_ABC-ATPase"/>
</dbReference>
<dbReference type="SUPFAM" id="SSF52540">
    <property type="entry name" value="P-loop containing nucleoside triphosphate hydrolases"/>
    <property type="match status" value="1"/>
</dbReference>
<dbReference type="GO" id="GO:0005886">
    <property type="term" value="C:plasma membrane"/>
    <property type="evidence" value="ECO:0007669"/>
    <property type="project" value="UniProtKB-SubCell"/>
</dbReference>
<keyword evidence="4" id="KW-0410">Iron transport</keyword>
<evidence type="ECO:0000256" key="5">
    <source>
        <dbReference type="ARBA" id="ARBA00022741"/>
    </source>
</evidence>
<keyword evidence="2" id="KW-0813">Transport</keyword>
<evidence type="ECO:0000256" key="4">
    <source>
        <dbReference type="ARBA" id="ARBA00022496"/>
    </source>
</evidence>
<dbReference type="InterPro" id="IPR003439">
    <property type="entry name" value="ABC_transporter-like_ATP-bd"/>
</dbReference>
<name>A0A7S6WPY0_9SPIR</name>
<dbReference type="InterPro" id="IPR003593">
    <property type="entry name" value="AAA+_ATPase"/>
</dbReference>
<dbReference type="PROSITE" id="PS50893">
    <property type="entry name" value="ABC_TRANSPORTER_2"/>
    <property type="match status" value="1"/>
</dbReference>
<comment type="subcellular location">
    <subcellularLocation>
        <location evidence="1">Cell membrane</location>
        <topology evidence="1">Peripheral membrane protein</topology>
    </subcellularLocation>
</comment>
<evidence type="ECO:0000256" key="1">
    <source>
        <dbReference type="ARBA" id="ARBA00004202"/>
    </source>
</evidence>